<feature type="compositionally biased region" description="Low complexity" evidence="1">
    <location>
        <begin position="36"/>
        <end position="47"/>
    </location>
</feature>
<keyword evidence="3" id="KW-1185">Reference proteome</keyword>
<name>A0ABS8Y625_DATST</name>
<dbReference type="Proteomes" id="UP000823775">
    <property type="component" value="Unassembled WGS sequence"/>
</dbReference>
<feature type="region of interest" description="Disordered" evidence="1">
    <location>
        <begin position="1"/>
        <end position="80"/>
    </location>
</feature>
<reference evidence="2 3" key="1">
    <citation type="journal article" date="2021" name="BMC Genomics">
        <title>Datura genome reveals duplications of psychoactive alkaloid biosynthetic genes and high mutation rate following tissue culture.</title>
        <authorList>
            <person name="Rajewski A."/>
            <person name="Carter-House D."/>
            <person name="Stajich J."/>
            <person name="Litt A."/>
        </authorList>
    </citation>
    <scope>NUCLEOTIDE SEQUENCE [LARGE SCALE GENOMIC DNA]</scope>
    <source>
        <strain evidence="2">AR-01</strain>
    </source>
</reference>
<evidence type="ECO:0000313" key="3">
    <source>
        <dbReference type="Proteomes" id="UP000823775"/>
    </source>
</evidence>
<dbReference type="EMBL" id="JACEIK010024624">
    <property type="protein sequence ID" value="MCE5166482.1"/>
    <property type="molecule type" value="Genomic_DNA"/>
</dbReference>
<proteinExistence type="predicted"/>
<protein>
    <submittedName>
        <fullName evidence="2">Uncharacterized protein</fullName>
    </submittedName>
</protein>
<sequence length="80" mass="8385">DDRPTMSQPDTYLLPLAVQQPAQEGEHTSPPHLNGLSLSASPVAPSLHTPPVKDKLVTGTVPSASQATPPGARGSPVWIW</sequence>
<comment type="caution">
    <text evidence="2">The sequence shown here is derived from an EMBL/GenBank/DDBJ whole genome shotgun (WGS) entry which is preliminary data.</text>
</comment>
<organism evidence="2 3">
    <name type="scientific">Datura stramonium</name>
    <name type="common">Jimsonweed</name>
    <name type="synonym">Common thornapple</name>
    <dbReference type="NCBI Taxonomy" id="4076"/>
    <lineage>
        <taxon>Eukaryota</taxon>
        <taxon>Viridiplantae</taxon>
        <taxon>Streptophyta</taxon>
        <taxon>Embryophyta</taxon>
        <taxon>Tracheophyta</taxon>
        <taxon>Spermatophyta</taxon>
        <taxon>Magnoliopsida</taxon>
        <taxon>eudicotyledons</taxon>
        <taxon>Gunneridae</taxon>
        <taxon>Pentapetalae</taxon>
        <taxon>asterids</taxon>
        <taxon>lamiids</taxon>
        <taxon>Solanales</taxon>
        <taxon>Solanaceae</taxon>
        <taxon>Solanoideae</taxon>
        <taxon>Datureae</taxon>
        <taxon>Datura</taxon>
    </lineage>
</organism>
<gene>
    <name evidence="2" type="ORF">HAX54_020395</name>
</gene>
<feature type="non-terminal residue" evidence="2">
    <location>
        <position position="80"/>
    </location>
</feature>
<evidence type="ECO:0000256" key="1">
    <source>
        <dbReference type="SAM" id="MobiDB-lite"/>
    </source>
</evidence>
<evidence type="ECO:0000313" key="2">
    <source>
        <dbReference type="EMBL" id="MCE5166482.1"/>
    </source>
</evidence>
<feature type="non-terminal residue" evidence="2">
    <location>
        <position position="1"/>
    </location>
</feature>
<accession>A0ABS8Y625</accession>
<feature type="compositionally biased region" description="Polar residues" evidence="1">
    <location>
        <begin position="1"/>
        <end position="10"/>
    </location>
</feature>